<dbReference type="Pfam" id="PF00196">
    <property type="entry name" value="GerE"/>
    <property type="match status" value="1"/>
</dbReference>
<organism evidence="5 6">
    <name type="scientific">Rhizobium etli bv. mimosae str. IE4771</name>
    <dbReference type="NCBI Taxonomy" id="1432050"/>
    <lineage>
        <taxon>Bacteria</taxon>
        <taxon>Pseudomonadati</taxon>
        <taxon>Pseudomonadota</taxon>
        <taxon>Alphaproteobacteria</taxon>
        <taxon>Hyphomicrobiales</taxon>
        <taxon>Rhizobiaceae</taxon>
        <taxon>Rhizobium/Agrobacterium group</taxon>
        <taxon>Rhizobium</taxon>
    </lineage>
</organism>
<keyword evidence="1" id="KW-0805">Transcription regulation</keyword>
<evidence type="ECO:0000256" key="1">
    <source>
        <dbReference type="ARBA" id="ARBA00023015"/>
    </source>
</evidence>
<accession>A0A060ID26</accession>
<dbReference type="PRINTS" id="PR00038">
    <property type="entry name" value="HTHLUXR"/>
</dbReference>
<dbReference type="SUPFAM" id="SSF75516">
    <property type="entry name" value="Pheromone-binding domain of LuxR-like quorum-sensing transcription factors"/>
    <property type="match status" value="1"/>
</dbReference>
<sequence>MPFKKASREVFTIEFGRFLDQADSAAQPDQLFDLLAAFALNFDIPWVAYGPLAADRWAFKRVKYDPQVVLNYPDEWQKRCSEMAYDRVGPVVKESRKQRRAFQWSEVYNDVYTTEGERRIFDEAAAFGLRSGITVPLHGPDGSFAITSFAQHSSGQFQNRAISYLQLAALHFHSRVGKFADSNCIDEGAVLSGRERECIAWVARGKSSSDIGTILGISKNTVDFHIKNVMRKLDTASRTVAAITAATLGIIEL</sequence>
<dbReference type="EMBL" id="CP006988">
    <property type="protein sequence ID" value="AIC29970.1"/>
    <property type="molecule type" value="Genomic_DNA"/>
</dbReference>
<reference evidence="5 6" key="1">
    <citation type="submission" date="2013-12" db="EMBL/GenBank/DDBJ databases">
        <title>Complete genome sequence of Rhizobium etli bv. mimosae IE4771.</title>
        <authorList>
            <person name="Bustos P."/>
            <person name="Santamaria R.I."/>
            <person name="Lozano L."/>
            <person name="Ormeno-Orrillo E."/>
            <person name="Rogel M.A."/>
            <person name="Romero D."/>
            <person name="Cevallos M.A."/>
            <person name="Martinez-Romero E."/>
            <person name="Gonzalez V."/>
        </authorList>
    </citation>
    <scope>NUCLEOTIDE SEQUENCE [LARGE SCALE GENOMIC DNA]</scope>
    <source>
        <strain evidence="5 6">IE4771</strain>
        <plasmid evidence="6">Plasmid pRetIE4771b</plasmid>
    </source>
</reference>
<dbReference type="SMART" id="SM00421">
    <property type="entry name" value="HTH_LUXR"/>
    <property type="match status" value="1"/>
</dbReference>
<keyword evidence="5" id="KW-0614">Plasmid</keyword>
<evidence type="ECO:0000256" key="3">
    <source>
        <dbReference type="ARBA" id="ARBA00023163"/>
    </source>
</evidence>
<dbReference type="Gene3D" id="3.30.450.80">
    <property type="entry name" value="Transcription factor LuxR-like, autoinducer-binding domain"/>
    <property type="match status" value="1"/>
</dbReference>
<dbReference type="PANTHER" id="PTHR44688">
    <property type="entry name" value="DNA-BINDING TRANSCRIPTIONAL ACTIVATOR DEVR_DOSR"/>
    <property type="match status" value="1"/>
</dbReference>
<dbReference type="CDD" id="cd06170">
    <property type="entry name" value="LuxR_C_like"/>
    <property type="match status" value="1"/>
</dbReference>
<gene>
    <name evidence="5" type="ORF">IE4771_PB00240</name>
</gene>
<dbReference type="OrthoDB" id="3170288at2"/>
<dbReference type="AlphaFoldDB" id="A0A060ID26"/>
<dbReference type="InterPro" id="IPR005143">
    <property type="entry name" value="TF_LuxR_autoind-bd_dom"/>
</dbReference>
<evidence type="ECO:0000259" key="4">
    <source>
        <dbReference type="PROSITE" id="PS50043"/>
    </source>
</evidence>
<feature type="domain" description="HTH luxR-type" evidence="4">
    <location>
        <begin position="184"/>
        <end position="249"/>
    </location>
</feature>
<dbReference type="InterPro" id="IPR016032">
    <property type="entry name" value="Sig_transdc_resp-reg_C-effctor"/>
</dbReference>
<dbReference type="PANTHER" id="PTHR44688:SF16">
    <property type="entry name" value="DNA-BINDING TRANSCRIPTIONAL ACTIVATOR DEVR_DOSR"/>
    <property type="match status" value="1"/>
</dbReference>
<dbReference type="GO" id="GO:0006355">
    <property type="term" value="P:regulation of DNA-templated transcription"/>
    <property type="evidence" value="ECO:0007669"/>
    <property type="project" value="InterPro"/>
</dbReference>
<protein>
    <submittedName>
        <fullName evidence="5">LuxR family transcriptional regulator protein</fullName>
    </submittedName>
</protein>
<dbReference type="InterPro" id="IPR000792">
    <property type="entry name" value="Tscrpt_reg_LuxR_C"/>
</dbReference>
<dbReference type="PROSITE" id="PS50043">
    <property type="entry name" value="HTH_LUXR_2"/>
    <property type="match status" value="1"/>
</dbReference>
<dbReference type="Proteomes" id="UP000027180">
    <property type="component" value="Plasmid pRetIE4771b"/>
</dbReference>
<dbReference type="KEGG" id="rei:IE4771_PB00240"/>
<evidence type="ECO:0000313" key="5">
    <source>
        <dbReference type="EMBL" id="AIC29970.1"/>
    </source>
</evidence>
<keyword evidence="3" id="KW-0804">Transcription</keyword>
<dbReference type="SUPFAM" id="SSF46894">
    <property type="entry name" value="C-terminal effector domain of the bipartite response regulators"/>
    <property type="match status" value="1"/>
</dbReference>
<name>A0A060ID26_RHIET</name>
<keyword evidence="2" id="KW-0238">DNA-binding</keyword>
<dbReference type="Gene3D" id="1.10.10.10">
    <property type="entry name" value="Winged helix-like DNA-binding domain superfamily/Winged helix DNA-binding domain"/>
    <property type="match status" value="1"/>
</dbReference>
<evidence type="ECO:0000313" key="6">
    <source>
        <dbReference type="Proteomes" id="UP000027180"/>
    </source>
</evidence>
<dbReference type="InterPro" id="IPR036388">
    <property type="entry name" value="WH-like_DNA-bd_sf"/>
</dbReference>
<dbReference type="HOGENOM" id="CLU_072786_5_1_5"/>
<dbReference type="PROSITE" id="PS00622">
    <property type="entry name" value="HTH_LUXR_1"/>
    <property type="match status" value="1"/>
</dbReference>
<proteinExistence type="predicted"/>
<dbReference type="GO" id="GO:0003677">
    <property type="term" value="F:DNA binding"/>
    <property type="evidence" value="ECO:0007669"/>
    <property type="project" value="UniProtKB-KW"/>
</dbReference>
<dbReference type="Pfam" id="PF03472">
    <property type="entry name" value="Autoind_bind"/>
    <property type="match status" value="1"/>
</dbReference>
<geneLocation type="plasmid" evidence="5 6">
    <name>pRetIE4771b</name>
</geneLocation>
<evidence type="ECO:0000256" key="2">
    <source>
        <dbReference type="ARBA" id="ARBA00023125"/>
    </source>
</evidence>
<dbReference type="InterPro" id="IPR036693">
    <property type="entry name" value="TF_LuxR_autoind-bd_dom_sf"/>
</dbReference>